<organism evidence="1 2">
    <name type="scientific">Araneus ventricosus</name>
    <name type="common">Orbweaver spider</name>
    <name type="synonym">Epeira ventricosa</name>
    <dbReference type="NCBI Taxonomy" id="182803"/>
    <lineage>
        <taxon>Eukaryota</taxon>
        <taxon>Metazoa</taxon>
        <taxon>Ecdysozoa</taxon>
        <taxon>Arthropoda</taxon>
        <taxon>Chelicerata</taxon>
        <taxon>Arachnida</taxon>
        <taxon>Araneae</taxon>
        <taxon>Araneomorphae</taxon>
        <taxon>Entelegynae</taxon>
        <taxon>Araneoidea</taxon>
        <taxon>Araneidae</taxon>
        <taxon>Araneus</taxon>
    </lineage>
</organism>
<reference evidence="1 2" key="1">
    <citation type="journal article" date="2019" name="Sci. Rep.">
        <title>Orb-weaving spider Araneus ventricosus genome elucidates the spidroin gene catalogue.</title>
        <authorList>
            <person name="Kono N."/>
            <person name="Nakamura H."/>
            <person name="Ohtoshi R."/>
            <person name="Moran D.A.P."/>
            <person name="Shinohara A."/>
            <person name="Yoshida Y."/>
            <person name="Fujiwara M."/>
            <person name="Mori M."/>
            <person name="Tomita M."/>
            <person name="Arakawa K."/>
        </authorList>
    </citation>
    <scope>NUCLEOTIDE SEQUENCE [LARGE SCALE GENOMIC DNA]</scope>
</reference>
<keyword evidence="2" id="KW-1185">Reference proteome</keyword>
<sequence>MQRRRIKLDIHKGKALQSIWIVLLKMVPIFSSSIRFHPFMKSPKRTTGRGDLRLLLLPPSKRDPSPRSPSHTDGFRFCERGSFPFSTIVFEFHDRMRQMEIERRWISSNVLLKRCRCPGSRFQFSGVRHLDKTLVRLYHFSSQI</sequence>
<evidence type="ECO:0000313" key="1">
    <source>
        <dbReference type="EMBL" id="GBM75233.1"/>
    </source>
</evidence>
<dbReference type="Proteomes" id="UP000499080">
    <property type="component" value="Unassembled WGS sequence"/>
</dbReference>
<dbReference type="EMBL" id="BGPR01002545">
    <property type="protein sequence ID" value="GBM75233.1"/>
    <property type="molecule type" value="Genomic_DNA"/>
</dbReference>
<protein>
    <submittedName>
        <fullName evidence="1">Uncharacterized protein</fullName>
    </submittedName>
</protein>
<proteinExistence type="predicted"/>
<comment type="caution">
    <text evidence="1">The sequence shown here is derived from an EMBL/GenBank/DDBJ whole genome shotgun (WGS) entry which is preliminary data.</text>
</comment>
<evidence type="ECO:0000313" key="2">
    <source>
        <dbReference type="Proteomes" id="UP000499080"/>
    </source>
</evidence>
<dbReference type="AlphaFoldDB" id="A0A4Y2IC41"/>
<accession>A0A4Y2IC41</accession>
<name>A0A4Y2IC41_ARAVE</name>
<gene>
    <name evidence="1" type="ORF">AVEN_73995_1</name>
</gene>